<comment type="caution">
    <text evidence="3">The sequence shown here is derived from an EMBL/GenBank/DDBJ whole genome shotgun (WGS) entry which is preliminary data.</text>
</comment>
<feature type="transmembrane region" description="Helical" evidence="2">
    <location>
        <begin position="31"/>
        <end position="52"/>
    </location>
</feature>
<keyword evidence="2" id="KW-1133">Transmembrane helix</keyword>
<organism evidence="3 4">
    <name type="scientific">Planobispora takensis</name>
    <dbReference type="NCBI Taxonomy" id="1367882"/>
    <lineage>
        <taxon>Bacteria</taxon>
        <taxon>Bacillati</taxon>
        <taxon>Actinomycetota</taxon>
        <taxon>Actinomycetes</taxon>
        <taxon>Streptosporangiales</taxon>
        <taxon>Streptosporangiaceae</taxon>
        <taxon>Planobispora</taxon>
    </lineage>
</organism>
<reference evidence="3" key="1">
    <citation type="submission" date="2021-01" db="EMBL/GenBank/DDBJ databases">
        <title>Whole genome shotgun sequence of Planobispora takensis NBRC 109077.</title>
        <authorList>
            <person name="Komaki H."/>
            <person name="Tamura T."/>
        </authorList>
    </citation>
    <scope>NUCLEOTIDE SEQUENCE</scope>
    <source>
        <strain evidence="3">NBRC 109077</strain>
    </source>
</reference>
<accession>A0A8J3SYL5</accession>
<keyword evidence="2" id="KW-0472">Membrane</keyword>
<proteinExistence type="predicted"/>
<gene>
    <name evidence="3" type="ORF">Pta02_48750</name>
</gene>
<keyword evidence="4" id="KW-1185">Reference proteome</keyword>
<evidence type="ECO:0008006" key="5">
    <source>
        <dbReference type="Google" id="ProtNLM"/>
    </source>
</evidence>
<evidence type="ECO:0000256" key="1">
    <source>
        <dbReference type="SAM" id="MobiDB-lite"/>
    </source>
</evidence>
<feature type="region of interest" description="Disordered" evidence="1">
    <location>
        <begin position="77"/>
        <end position="134"/>
    </location>
</feature>
<sequence length="207" mass="20047">MADKNAGEPLETSPFRGDLEGEPVVRPRRSFSALTLALSAGVMLVAGVIVGIQAQKAVGGGSGAAADQRAAMRQGAGPGGYGGFGGQGGQGGPGGYGGFGGQNGQNGQNGRPGGQGGQGNTGNTGGTGPGAMTVGTVQKVEGGKVYVRTVNGSVVTVTTTGETAVRISREGEVSDLEAGKTVVVQGARGEDGSVTATSISEGAARGR</sequence>
<dbReference type="AlphaFoldDB" id="A0A8J3SYL5"/>
<dbReference type="RefSeq" id="WP_203877182.1">
    <property type="nucleotide sequence ID" value="NZ_BOOK01000035.1"/>
</dbReference>
<feature type="compositionally biased region" description="Gly residues" evidence="1">
    <location>
        <begin position="77"/>
        <end position="104"/>
    </location>
</feature>
<feature type="compositionally biased region" description="Gly residues" evidence="1">
    <location>
        <begin position="110"/>
        <end position="129"/>
    </location>
</feature>
<feature type="region of interest" description="Disordered" evidence="1">
    <location>
        <begin position="1"/>
        <end position="22"/>
    </location>
</feature>
<dbReference type="EMBL" id="BOOK01000035">
    <property type="protein sequence ID" value="GII02867.1"/>
    <property type="molecule type" value="Genomic_DNA"/>
</dbReference>
<evidence type="ECO:0000313" key="4">
    <source>
        <dbReference type="Proteomes" id="UP000634476"/>
    </source>
</evidence>
<dbReference type="Proteomes" id="UP000634476">
    <property type="component" value="Unassembled WGS sequence"/>
</dbReference>
<evidence type="ECO:0000256" key="2">
    <source>
        <dbReference type="SAM" id="Phobius"/>
    </source>
</evidence>
<protein>
    <recommendedName>
        <fullName evidence="5">DUF5666 domain-containing protein</fullName>
    </recommendedName>
</protein>
<evidence type="ECO:0000313" key="3">
    <source>
        <dbReference type="EMBL" id="GII02867.1"/>
    </source>
</evidence>
<keyword evidence="2" id="KW-0812">Transmembrane</keyword>
<name>A0A8J3SYL5_9ACTN</name>